<dbReference type="VEuPathDB" id="AmoebaDB:DDB_G0304886"/>
<feature type="region of interest" description="Disordered" evidence="1">
    <location>
        <begin position="75"/>
        <end position="100"/>
    </location>
</feature>
<dbReference type="AlphaFoldDB" id="C7G047"/>
<dbReference type="EMBL" id="AAFI02000096">
    <property type="protein sequence ID" value="EEU04073.1"/>
    <property type="molecule type" value="Genomic_DNA"/>
</dbReference>
<dbReference type="SUPFAM" id="SSF57716">
    <property type="entry name" value="Glucocorticoid receptor-like (DNA-binding domain)"/>
    <property type="match status" value="1"/>
</dbReference>
<keyword evidence="3" id="KW-1185">Reference proteome</keyword>
<dbReference type="FunCoup" id="C7G047">
    <property type="interactions" value="243"/>
</dbReference>
<dbReference type="GeneID" id="8625933"/>
<name>C7G047_DICDI</name>
<dbReference type="KEGG" id="ddi:DDB_G0304886"/>
<dbReference type="RefSeq" id="XP_002649125.1">
    <property type="nucleotide sequence ID" value="XM_002649079.1"/>
</dbReference>
<dbReference type="HOGENOM" id="CLU_2019528_0_0_1"/>
<comment type="caution">
    <text evidence="2">The sequence shown here is derived from an EMBL/GenBank/DDBJ whole genome shotgun (WGS) entry which is preliminary data.</text>
</comment>
<dbReference type="OMA" id="MICHGLL"/>
<dbReference type="Gene3D" id="2.10.110.10">
    <property type="entry name" value="Cysteine Rich Protein"/>
    <property type="match status" value="1"/>
</dbReference>
<evidence type="ECO:0000313" key="3">
    <source>
        <dbReference type="Proteomes" id="UP000002195"/>
    </source>
</evidence>
<dbReference type="Proteomes" id="UP000002195">
    <property type="component" value="Unassembled WGS sequence"/>
</dbReference>
<dbReference type="PaxDb" id="44689-DDB0304887"/>
<proteinExistence type="predicted"/>
<dbReference type="eggNOG" id="ENOG502RID1">
    <property type="taxonomic scope" value="Eukaryota"/>
</dbReference>
<sequence>MVLCPSCQKPVYFAERQLYQGKDYHQICYNILIKQENASRPKTFAIHEQIFCNVEENSKHKYPLAPVDGYYAGIQVSPPSQPSQPSNTTQTSVQSKPKNNLCKKCSGETKPTDKFCTGCGNKL</sequence>
<organism evidence="2 3">
    <name type="scientific">Dictyostelium discoideum</name>
    <name type="common">Social amoeba</name>
    <dbReference type="NCBI Taxonomy" id="44689"/>
    <lineage>
        <taxon>Eukaryota</taxon>
        <taxon>Amoebozoa</taxon>
        <taxon>Evosea</taxon>
        <taxon>Eumycetozoa</taxon>
        <taxon>Dictyostelia</taxon>
        <taxon>Dictyosteliales</taxon>
        <taxon>Dictyosteliaceae</taxon>
        <taxon>Dictyostelium</taxon>
    </lineage>
</organism>
<evidence type="ECO:0000256" key="1">
    <source>
        <dbReference type="SAM" id="MobiDB-lite"/>
    </source>
</evidence>
<protein>
    <submittedName>
        <fullName evidence="2">LIM-type zinc finger-containing protein</fullName>
    </submittedName>
</protein>
<dbReference type="InParanoid" id="C7G047"/>
<reference evidence="2 3" key="1">
    <citation type="journal article" date="2005" name="Nature">
        <title>The genome of the social amoeba Dictyostelium discoideum.</title>
        <authorList>
            <consortium name="The Dictyostelium discoideum Sequencing Consortium"/>
            <person name="Eichinger L."/>
            <person name="Pachebat J.A."/>
            <person name="Glockner G."/>
            <person name="Rajandream M.A."/>
            <person name="Sucgang R."/>
            <person name="Berriman M."/>
            <person name="Song J."/>
            <person name="Olsen R."/>
            <person name="Szafranski K."/>
            <person name="Xu Q."/>
            <person name="Tunggal B."/>
            <person name="Kummerfeld S."/>
            <person name="Madera M."/>
            <person name="Konfortov B.A."/>
            <person name="Rivero F."/>
            <person name="Bankier A.T."/>
            <person name="Lehmann R."/>
            <person name="Hamlin N."/>
            <person name="Davies R."/>
            <person name="Gaudet P."/>
            <person name="Fey P."/>
            <person name="Pilcher K."/>
            <person name="Chen G."/>
            <person name="Saunders D."/>
            <person name="Sodergren E."/>
            <person name="Davis P."/>
            <person name="Kerhornou A."/>
            <person name="Nie X."/>
            <person name="Hall N."/>
            <person name="Anjard C."/>
            <person name="Hemphill L."/>
            <person name="Bason N."/>
            <person name="Farbrother P."/>
            <person name="Desany B."/>
            <person name="Just E."/>
            <person name="Morio T."/>
            <person name="Rost R."/>
            <person name="Churcher C."/>
            <person name="Cooper J."/>
            <person name="Haydock S."/>
            <person name="van Driessche N."/>
            <person name="Cronin A."/>
            <person name="Goodhead I."/>
            <person name="Muzny D."/>
            <person name="Mourier T."/>
            <person name="Pain A."/>
            <person name="Lu M."/>
            <person name="Harper D."/>
            <person name="Lindsay R."/>
            <person name="Hauser H."/>
            <person name="James K."/>
            <person name="Quiles M."/>
            <person name="Madan Babu M."/>
            <person name="Saito T."/>
            <person name="Buchrieser C."/>
            <person name="Wardroper A."/>
            <person name="Felder M."/>
            <person name="Thangavelu M."/>
            <person name="Johnson D."/>
            <person name="Knights A."/>
            <person name="Loulseged H."/>
            <person name="Mungall K."/>
            <person name="Oliver K."/>
            <person name="Price C."/>
            <person name="Quail M.A."/>
            <person name="Urushihara H."/>
            <person name="Hernandez J."/>
            <person name="Rabbinowitsch E."/>
            <person name="Steffen D."/>
            <person name="Sanders M."/>
            <person name="Ma J."/>
            <person name="Kohara Y."/>
            <person name="Sharp S."/>
            <person name="Simmonds M."/>
            <person name="Spiegler S."/>
            <person name="Tivey A."/>
            <person name="Sugano S."/>
            <person name="White B."/>
            <person name="Walker D."/>
            <person name="Woodward J."/>
            <person name="Winckler T."/>
            <person name="Tanaka Y."/>
            <person name="Shaulsky G."/>
            <person name="Schleicher M."/>
            <person name="Weinstock G."/>
            <person name="Rosenthal A."/>
            <person name="Cox E.C."/>
            <person name="Chisholm R.L."/>
            <person name="Gibbs R."/>
            <person name="Loomis W.F."/>
            <person name="Platzer M."/>
            <person name="Kay R.R."/>
            <person name="Williams J."/>
            <person name="Dear P.H."/>
            <person name="Noegel A.A."/>
            <person name="Barrell B."/>
            <person name="Kuspa A."/>
        </authorList>
    </citation>
    <scope>NUCLEOTIDE SEQUENCE [LARGE SCALE GENOMIC DNA]</scope>
    <source>
        <strain evidence="2 3">AX4</strain>
    </source>
</reference>
<dbReference type="dictyBase" id="DDB_G0304886"/>
<gene>
    <name evidence="2" type="ORF">DDB_G0304886</name>
</gene>
<accession>C7G047</accession>
<feature type="compositionally biased region" description="Low complexity" evidence="1">
    <location>
        <begin position="75"/>
        <end position="95"/>
    </location>
</feature>
<evidence type="ECO:0000313" key="2">
    <source>
        <dbReference type="EMBL" id="EEU04073.1"/>
    </source>
</evidence>